<dbReference type="CDD" id="cd18030">
    <property type="entry name" value="DEXHc_RE_I_HsdR"/>
    <property type="match status" value="1"/>
</dbReference>
<evidence type="ECO:0000256" key="1">
    <source>
        <dbReference type="ARBA" id="ARBA00000851"/>
    </source>
</evidence>
<evidence type="ECO:0000256" key="10">
    <source>
        <dbReference type="RuleBase" id="RU364115"/>
    </source>
</evidence>
<dbReference type="CDD" id="cd22332">
    <property type="entry name" value="HsdR_N"/>
    <property type="match status" value="1"/>
</dbReference>
<dbReference type="AlphaFoldDB" id="A0A1W1HEY8"/>
<protein>
    <recommendedName>
        <fullName evidence="10">Type I restriction enzyme endonuclease subunit</fullName>
        <shortName evidence="10">R protein</shortName>
        <ecNumber evidence="10">3.1.21.3</ecNumber>
    </recommendedName>
</protein>
<evidence type="ECO:0000256" key="5">
    <source>
        <dbReference type="ARBA" id="ARBA00022747"/>
    </source>
</evidence>
<dbReference type="Pfam" id="PF18766">
    <property type="entry name" value="SWI2_SNF2"/>
    <property type="match status" value="1"/>
</dbReference>
<dbReference type="NCBIfam" id="TIGR00348">
    <property type="entry name" value="hsdR"/>
    <property type="match status" value="1"/>
</dbReference>
<dbReference type="SMART" id="SM00487">
    <property type="entry name" value="DEXDc"/>
    <property type="match status" value="1"/>
</dbReference>
<accession>A0A1W1HEY8</accession>
<evidence type="ECO:0000256" key="9">
    <source>
        <dbReference type="ARBA" id="ARBA00023125"/>
    </source>
</evidence>
<evidence type="ECO:0000313" key="12">
    <source>
        <dbReference type="EMBL" id="SLM31057.1"/>
    </source>
</evidence>
<dbReference type="CDD" id="cd18800">
    <property type="entry name" value="SF2_C_EcoR124I-like"/>
    <property type="match status" value="1"/>
</dbReference>
<dbReference type="Gene3D" id="3.90.1570.50">
    <property type="match status" value="1"/>
</dbReference>
<dbReference type="InterPro" id="IPR021810">
    <property type="entry name" value="T1RH-like_C"/>
</dbReference>
<dbReference type="InterPro" id="IPR027417">
    <property type="entry name" value="P-loop_NTPase"/>
</dbReference>
<dbReference type="InterPro" id="IPR014001">
    <property type="entry name" value="Helicase_ATP-bd"/>
</dbReference>
<keyword evidence="3" id="KW-0540">Nuclease</keyword>
<dbReference type="GO" id="GO:0005524">
    <property type="term" value="F:ATP binding"/>
    <property type="evidence" value="ECO:0007669"/>
    <property type="project" value="UniProtKB-KW"/>
</dbReference>
<dbReference type="PANTHER" id="PTHR30195">
    <property type="entry name" value="TYPE I SITE-SPECIFIC DEOXYRIBONUCLEASE PROTEIN SUBUNIT M AND R"/>
    <property type="match status" value="1"/>
</dbReference>
<dbReference type="InterPro" id="IPR004473">
    <property type="entry name" value="Restrct_endonuc_typeI_HsdR"/>
</dbReference>
<comment type="subunit">
    <text evidence="10">The type I restriction/modification system is composed of three polypeptides R, M and S.</text>
</comment>
<dbReference type="InterPro" id="IPR055180">
    <property type="entry name" value="HsdR_RecA-like_helicase_dom_2"/>
</dbReference>
<dbReference type="Pfam" id="PF04313">
    <property type="entry name" value="HSDR_N"/>
    <property type="match status" value="1"/>
</dbReference>
<sequence length="1007" mass="115935">MTTLNPEYLQSELPAIQLFEKLGYTYQNGSINDERSSINDVILEDRLKDAIKRINPWLNENNVNNAFKEITSVSATSFIEANEQIHKLISTQEYTPKQIIDGKETYRGVSFIDYANIDNNDFLIVNQMKFKGKEKNSIPDLVVFVNGLPLAVIECKSPTAQGAFSDCVTDLIYYQGNSEKLFRYNQVCVGIYKVGGKYGAVGAKEVHYQHYKSDDTQDLEALIEREPTPQDILLYNLFEKEKFLDLIRNFVIYHVSEGTKIKILPRYQQIRAVNKTLHRLQNEDQGGVVWHTQGSGKSITMVYLATKLRREESGFKNPTIIIMTDRTDLDDQISRTFNRCGYPNPIQATSVRHLKKLLKDDYGKTITTTIQKFQEVDEDGNIIKVSKEKIEVVSEKKNLFVMVDEAHRSQYGFLAGFMRKALKHAKFIAFTGTPIDTEQKSTLGKFYGGKYIDTYTIKQSVEDGATLPILYEDGIPDLYVEKTLLENQFRYFFDHEDEKKKAKLKQEATSLKKTMRAKQRVQRIAEHIINHYQSRIFPDRYKAMVVCSSRKGAIAYKKAFDALKEDGKHGFNSRVVMSFSSKKGEDPEEFFEIATPEQDVKQAIENFKLPFGDEAQLSKGGKRQFNNDALMIVSDMLLTGYDVPIAMVMYLDKPLKAHNLLQAIARVNRTRESKPAGLIVDYCGIAEYLVDAMEIFSGDLEPNDVMMNISSEISRLKMRHQRLVDLFKDLNIDRTKERQKYIDKAVLHLEPIDIRDRFKELMKKFNKSLNIVLPDESALKYKDDFNLFNEIKLEASNLYVDNSLRITKDESKKLQDLIDEHLRAKGITSLLDEPVSVIDVEKFKIEIENTKDPKSRELKRTNRLKHRIKVKLDNNPDFYQPLADKLEELIKARRENRISQLELFQEFDKIQQKLVNESNEANAMGFASDREFAVFKTLENIIDGDAKAITHSIFKELNGELSIAGWWDKAQVMKSMRVKIKGVLKGKVEVKEAQKLTVSLLNLIKRN</sequence>
<dbReference type="InterPro" id="IPR040980">
    <property type="entry name" value="SWI2_SNF2"/>
</dbReference>
<dbReference type="GO" id="GO:0009307">
    <property type="term" value="P:DNA restriction-modification system"/>
    <property type="evidence" value="ECO:0007669"/>
    <property type="project" value="UniProtKB-KW"/>
</dbReference>
<dbReference type="GO" id="GO:0003677">
    <property type="term" value="F:DNA binding"/>
    <property type="evidence" value="ECO:0007669"/>
    <property type="project" value="UniProtKB-KW"/>
</dbReference>
<dbReference type="PANTHER" id="PTHR30195:SF15">
    <property type="entry name" value="TYPE I RESTRICTION ENZYME HINDI ENDONUCLEASE SUBUNIT"/>
    <property type="match status" value="1"/>
</dbReference>
<evidence type="ECO:0000256" key="4">
    <source>
        <dbReference type="ARBA" id="ARBA00022741"/>
    </source>
</evidence>
<comment type="similarity">
    <text evidence="2 10">Belongs to the HsdR family.</text>
</comment>
<gene>
    <name evidence="12" type="primary">hsdR</name>
    <name evidence="12" type="ORF">MTBBW1_2630002</name>
</gene>
<keyword evidence="8 10" id="KW-0067">ATP-binding</keyword>
<dbReference type="RefSeq" id="WP_080809829.1">
    <property type="nucleotide sequence ID" value="NZ_LT828572.1"/>
</dbReference>
<organism evidence="12 13">
    <name type="scientific">Desulfamplus magnetovallimortis</name>
    <dbReference type="NCBI Taxonomy" id="1246637"/>
    <lineage>
        <taxon>Bacteria</taxon>
        <taxon>Pseudomonadati</taxon>
        <taxon>Thermodesulfobacteriota</taxon>
        <taxon>Desulfobacteria</taxon>
        <taxon>Desulfobacterales</taxon>
        <taxon>Desulfobacteraceae</taxon>
        <taxon>Desulfamplus</taxon>
    </lineage>
</organism>
<comment type="catalytic activity">
    <reaction evidence="1 10">
        <text>Endonucleolytic cleavage of DNA to give random double-stranded fragments with terminal 5'-phosphates, ATP is simultaneously hydrolyzed.</text>
        <dbReference type="EC" id="3.1.21.3"/>
    </reaction>
</comment>
<dbReference type="PROSITE" id="PS51192">
    <property type="entry name" value="HELICASE_ATP_BIND_1"/>
    <property type="match status" value="1"/>
</dbReference>
<dbReference type="Proteomes" id="UP000191931">
    <property type="component" value="Unassembled WGS sequence"/>
</dbReference>
<dbReference type="Pfam" id="PF22679">
    <property type="entry name" value="T1R_D3-like"/>
    <property type="match status" value="1"/>
</dbReference>
<proteinExistence type="inferred from homology"/>
<dbReference type="EMBL" id="FWEV01000183">
    <property type="protein sequence ID" value="SLM31057.1"/>
    <property type="molecule type" value="Genomic_DNA"/>
</dbReference>
<evidence type="ECO:0000256" key="8">
    <source>
        <dbReference type="ARBA" id="ARBA00022840"/>
    </source>
</evidence>
<evidence type="ECO:0000256" key="2">
    <source>
        <dbReference type="ARBA" id="ARBA00008598"/>
    </source>
</evidence>
<feature type="domain" description="Helicase ATP-binding" evidence="11">
    <location>
        <begin position="278"/>
        <end position="452"/>
    </location>
</feature>
<keyword evidence="9 10" id="KW-0238">DNA-binding</keyword>
<keyword evidence="7 10" id="KW-0378">Hydrolase</keyword>
<keyword evidence="4 10" id="KW-0547">Nucleotide-binding</keyword>
<dbReference type="STRING" id="1246637.MTBBW1_2630002"/>
<dbReference type="Gene3D" id="3.40.50.300">
    <property type="entry name" value="P-loop containing nucleotide triphosphate hydrolases"/>
    <property type="match status" value="2"/>
</dbReference>
<evidence type="ECO:0000259" key="11">
    <source>
        <dbReference type="PROSITE" id="PS51192"/>
    </source>
</evidence>
<evidence type="ECO:0000256" key="7">
    <source>
        <dbReference type="ARBA" id="ARBA00022801"/>
    </source>
</evidence>
<evidence type="ECO:0000313" key="13">
    <source>
        <dbReference type="Proteomes" id="UP000191931"/>
    </source>
</evidence>
<dbReference type="SUPFAM" id="SSF52540">
    <property type="entry name" value="P-loop containing nucleoside triphosphate hydrolases"/>
    <property type="match status" value="2"/>
</dbReference>
<dbReference type="EC" id="3.1.21.3" evidence="10"/>
<dbReference type="InterPro" id="IPR007409">
    <property type="entry name" value="Restrct_endonuc_type1_HsdR_N"/>
</dbReference>
<dbReference type="InterPro" id="IPR051268">
    <property type="entry name" value="Type-I_R_enzyme_R_subunit"/>
</dbReference>
<evidence type="ECO:0000256" key="3">
    <source>
        <dbReference type="ARBA" id="ARBA00022722"/>
    </source>
</evidence>
<comment type="function">
    <text evidence="10">Subunit R is required for both nuclease and ATPase activities, but not for modification.</text>
</comment>
<evidence type="ECO:0000256" key="6">
    <source>
        <dbReference type="ARBA" id="ARBA00022759"/>
    </source>
</evidence>
<keyword evidence="5 10" id="KW-0680">Restriction system</keyword>
<dbReference type="OrthoDB" id="9758243at2"/>
<keyword evidence="6" id="KW-0255">Endonuclease</keyword>
<dbReference type="GO" id="GO:0009035">
    <property type="term" value="F:type I site-specific deoxyribonuclease activity"/>
    <property type="evidence" value="ECO:0007669"/>
    <property type="project" value="UniProtKB-EC"/>
</dbReference>
<reference evidence="12 13" key="1">
    <citation type="submission" date="2017-03" db="EMBL/GenBank/DDBJ databases">
        <authorList>
            <person name="Afonso C.L."/>
            <person name="Miller P.J."/>
            <person name="Scott M.A."/>
            <person name="Spackman E."/>
            <person name="Goraichik I."/>
            <person name="Dimitrov K.M."/>
            <person name="Suarez D.L."/>
            <person name="Swayne D.E."/>
        </authorList>
    </citation>
    <scope>NUCLEOTIDE SEQUENCE [LARGE SCALE GENOMIC DNA]</scope>
    <source>
        <strain evidence="12">PRJEB14757</strain>
    </source>
</reference>
<keyword evidence="13" id="KW-1185">Reference proteome</keyword>
<name>A0A1W1HEY8_9BACT</name>
<dbReference type="Pfam" id="PF11867">
    <property type="entry name" value="T1RH-like_C"/>
    <property type="match status" value="1"/>
</dbReference>